<feature type="region of interest" description="Disordered" evidence="2">
    <location>
        <begin position="538"/>
        <end position="602"/>
    </location>
</feature>
<dbReference type="PANTHER" id="PTHR15073:SF1">
    <property type="entry name" value="RETICULOCYTE-BINDING PROTEIN HOMOLOG 2A"/>
    <property type="match status" value="1"/>
</dbReference>
<dbReference type="Pfam" id="PF03372">
    <property type="entry name" value="Exo_endo_phos"/>
    <property type="match status" value="1"/>
</dbReference>
<dbReference type="GO" id="GO:0004523">
    <property type="term" value="F:RNA-DNA hybrid ribonuclease activity"/>
    <property type="evidence" value="ECO:0007669"/>
    <property type="project" value="InterPro"/>
</dbReference>
<feature type="compositionally biased region" description="Polar residues" evidence="2">
    <location>
        <begin position="543"/>
        <end position="563"/>
    </location>
</feature>
<dbReference type="PROSITE" id="PS50879">
    <property type="entry name" value="RNASE_H_1"/>
    <property type="match status" value="1"/>
</dbReference>
<feature type="compositionally biased region" description="Low complexity" evidence="2">
    <location>
        <begin position="705"/>
        <end position="719"/>
    </location>
</feature>
<feature type="compositionally biased region" description="Polar residues" evidence="2">
    <location>
        <begin position="590"/>
        <end position="602"/>
    </location>
</feature>
<feature type="compositionally biased region" description="Acidic residues" evidence="2">
    <location>
        <begin position="893"/>
        <end position="910"/>
    </location>
</feature>
<dbReference type="EMBL" id="KV784360">
    <property type="protein sequence ID" value="OEU14764.1"/>
    <property type="molecule type" value="Genomic_DNA"/>
</dbReference>
<feature type="compositionally biased region" description="Basic and acidic residues" evidence="2">
    <location>
        <begin position="781"/>
        <end position="791"/>
    </location>
</feature>
<feature type="compositionally biased region" description="Low complexity" evidence="2">
    <location>
        <begin position="792"/>
        <end position="810"/>
    </location>
</feature>
<feature type="compositionally biased region" description="Basic and acidic residues" evidence="2">
    <location>
        <begin position="173"/>
        <end position="183"/>
    </location>
</feature>
<evidence type="ECO:0000313" key="5">
    <source>
        <dbReference type="Proteomes" id="UP000095751"/>
    </source>
</evidence>
<dbReference type="InterPro" id="IPR036397">
    <property type="entry name" value="RNaseH_sf"/>
</dbReference>
<keyword evidence="1" id="KW-0175">Coiled coil</keyword>
<protein>
    <recommendedName>
        <fullName evidence="3">RNase H type-1 domain-containing protein</fullName>
    </recommendedName>
</protein>
<dbReference type="Proteomes" id="UP000095751">
    <property type="component" value="Unassembled WGS sequence"/>
</dbReference>
<feature type="compositionally biased region" description="Polar residues" evidence="2">
    <location>
        <begin position="21"/>
        <end position="31"/>
    </location>
</feature>
<evidence type="ECO:0000313" key="4">
    <source>
        <dbReference type="EMBL" id="OEU14764.1"/>
    </source>
</evidence>
<reference evidence="4 5" key="1">
    <citation type="submission" date="2016-09" db="EMBL/GenBank/DDBJ databases">
        <title>Extensive genetic diversity and differential bi-allelic expression allows diatom success in the polar Southern Ocean.</title>
        <authorList>
            <consortium name="DOE Joint Genome Institute"/>
            <person name="Mock T."/>
            <person name="Otillar R.P."/>
            <person name="Strauss J."/>
            <person name="Dupont C."/>
            <person name="Frickenhaus S."/>
            <person name="Maumus F."/>
            <person name="Mcmullan M."/>
            <person name="Sanges R."/>
            <person name="Schmutz J."/>
            <person name="Toseland A."/>
            <person name="Valas R."/>
            <person name="Veluchamy A."/>
            <person name="Ward B.J."/>
            <person name="Allen A."/>
            <person name="Barry K."/>
            <person name="Falciatore A."/>
            <person name="Ferrante M."/>
            <person name="Fortunato A.E."/>
            <person name="Gloeckner G."/>
            <person name="Gruber A."/>
            <person name="Hipkin R."/>
            <person name="Janech M."/>
            <person name="Kroth P."/>
            <person name="Leese F."/>
            <person name="Lindquist E."/>
            <person name="Lyon B.R."/>
            <person name="Martin J."/>
            <person name="Mayer C."/>
            <person name="Parker M."/>
            <person name="Quesneville H."/>
            <person name="Raymond J."/>
            <person name="Uhlig C."/>
            <person name="Valentin K.U."/>
            <person name="Worden A.Z."/>
            <person name="Armbrust E.V."/>
            <person name="Bowler C."/>
            <person name="Green B."/>
            <person name="Moulton V."/>
            <person name="Van Oosterhout C."/>
            <person name="Grigoriev I."/>
        </authorList>
    </citation>
    <scope>NUCLEOTIDE SEQUENCE [LARGE SCALE GENOMIC DNA]</scope>
    <source>
        <strain evidence="4 5">CCMP1102</strain>
    </source>
</reference>
<evidence type="ECO:0000256" key="1">
    <source>
        <dbReference type="ARBA" id="ARBA00023054"/>
    </source>
</evidence>
<dbReference type="InterPro" id="IPR002156">
    <property type="entry name" value="RNaseH_domain"/>
</dbReference>
<feature type="compositionally biased region" description="Basic and acidic residues" evidence="2">
    <location>
        <begin position="616"/>
        <end position="700"/>
    </location>
</feature>
<keyword evidence="5" id="KW-1185">Reference proteome</keyword>
<feature type="compositionally biased region" description="Basic and acidic residues" evidence="2">
    <location>
        <begin position="841"/>
        <end position="854"/>
    </location>
</feature>
<dbReference type="InterPro" id="IPR036691">
    <property type="entry name" value="Endo/exonu/phosph_ase_sf"/>
</dbReference>
<sequence>MVVYSIPPSLLQRTSDRNNSHDTSSVGSTIDKSFERKSSKTDLKKSQTESYEEWYVVQSGGEKAKENHTGKQPHPCRYDEYKEYLPPDPGATKKLHDTVGKESNETTDRTDKEQESSEGDKTMDDEQQETNNSTNKEKPTGKDTGTNNDNDSAENNAKNGEGASNNSGSGNNGRKENNEDGNKDPNFPGFDVNTKQTFTLEFDMRNTAANTVGTIHRAFIEEIFEVAPNTVFEPSNKRTTPTPKNMTTKEQFPTTHLIHQKFFHRLDIRDKVSYTHNIYSSISAIEIKRRVMAFLHEYNIGMWSEEISCNTKVRDLEVQSRTINHKGYTTEAVCILAYRPIAPVVRELIAMLPHDYLGSKMSFVSEAAARELDSEKYTALIVANTEFHQNTRTISIKYFHEQYWKVPYKPSELANYTPVREWILAGSSVVSIERTKDTDTEGRYIILCRSDGFPVFRRQLQKMVMKLKETIENDHSLKNTALEVFQQYPTIIGQHHMGKYAEKNAKGLLSRIDVPAVPRPAMKMTSNRIEFNFDSAEDFPGIQNKTSVQSSRRTPTKKQTSWANAVKDKDNNSIASEPSETDRTAHSARTGITTTDQQTMQSEAISVLTDYIQASRKEDAERRKEERREDEIRRKEERAERKADKEERRREEADRKREQEATDRRQETLRKEEREDSERRRKMEASERIKEAERRDEHNLRMFHTMMDTMMRNNTNTTDSRPIHTTTNHEEGTDNTGEQNKKRKNENNLTTSKAQELEQEEELEREEKEMEVEEMTPTPQNHDHDNHETTNRTRSTNNDRQGPKQQQQQEENVEDEIPDLIKRWQAASDDDESDSEEENDGDNRIPDLQERDREDSDSDSDSDDEEEEDETAEDSMDVTTTEPTVTHQRESEGYDDEDLYYEPSDDEQNQEEDHQDITTNGSEVHEHATVNLERTKEIMTTQQETIQHKTDSTTTEIKKKKKKKMNIDNIPFGHICDNIAIGNDTPYIRLYCQNVNGIFDREGIGLDTAFEEIKQVGADIFTFNETHGDESNATARKALRLSKQRMWRDNNEDCKIIHSSSTAPVSTFTKPGGNMVGITGPLVGRIRDTIKEPFGRWCGYTIIGRDNKEILILTAYNVSQFINAKVGEDTLFNQQIALYKLMNIREPNPKKIFIEDLVKVISKARASDKDIILTGDFNELVGDDPNMMAKVLLAGGLTDAHGHQHGNVDISTYTQGHKRLDYVFVSPRLIDHVLRSGYEAFHTRIASDHRGYFVDFAMEGLLDRQLPSIFSASSRSIRGTHPSNITKYIENLHKYLKENEIYRLANVQKNWYEKEKLEALDNKITKGMLAAEGQCRIHHRQSWNKEVNEVMTTANILRIQLSSLRTGIDCTKQIEQKQRLLQTRIILPTEIDDTSVALRLAQKKCRILIHEQRNKQTSMEEEQEAAFVAMKPEMGAKRAAQLFQRAKDTKRMMSELPSKMNCPGGISALLVPLPKEGLELEYLPVTEGSTIESLILSRNIRHFRQAESTPLATKDIIDKIGWGADTQTAEDLLEGKADPTDITDDEWSRFLLASMKRNSEELNIEITPVKMMGKYMRWKERTSTSPSGRHLGHFHALFRPLKAANKEDRERLDGIRQEIIELHATMLQTAYDNEHVYKRWEYIITCMLAKEPGIPRIHRLRVIHLYECDLNLLFSLFFRELDQHCEDNYLINKGVYGCRPNRRAIDPVFVDVTQTEQSMVTRTVLVRFNNDATACFDRILVHLLSLCIRSFGMPKKLTKILGELLKMARYAIKTGIGISEETYQHSDASPAFGSGQGSAASAQGWTKIVSKLFDLHDKYGHGCKYADPWKMYTAIITMLGFVDDNNITNNGDNWEKVEDVIKRTQHDAQLWNDLLRASGGALNLDKCFVQVLDYHFARNGGPVIAPADPKIRITIHDKTNKKDVQLKPISPYRTYRFLGTEQGISLNQKQQHKNLHKTSGAHQRRLVCSAMSPRCAWVHYTAVFQRSVGYPLAMCHLSETQLHDLQKKYIPALLNKIGIIRTHAHALVFGPSSYGGIGCNDLRIEQGLDSIENLIRQFRTPGYGKEMATIFLRTLQHTSGMSQPLLQYPDIRAPHLEGHYYSHIRKFLSKHKAQLEIECIPPPTYERHGDAYIMDVICTPESTKTLHKKKLRTYSDAEIRKLYYCKCYLQVKRISDLCTADGLFILPSIVKGEMSIRQCASRLSEARQERPNEATWKIWKAFLNTLCADKDESKDIRKTKEMIKQDKGERLRLKQPLGDWKVLVQDSERLWPFYYSNDKNILYRSYRKEWHKQGSFTFDCHQGTNDETFDYEKFDSTTTLPLDSVPVDVFDADTGWRISYYQQLDIPTKPTANIKSFLDHLYSQEEHIAQYYTEVEFHTTPVAVYEQLKSTRTALIATDGGAIPRKGSLGFAIADDEGIILLTCYGQPSGHDPLSFRSEICAFLAAVRLTRLLIEYYDDILCCTDKERTKVQFYTDSLSMMKKLKSYDKYPTAPLKTVLNSEWDVLSALHRSLKWFNTYPKINWVKSHQDDKVYDATAMPLDAYLNSVADELATIGLKRLQEKPIVPMDPETAIQFHIRGRTITRDFKKTVRETIQLIPLRTFYCNRFSWSDNVFDLIDWDIFRPVYKKYSANKGIQWIHKFCIKKLATAERVNKRDHFHDKRCASCWEKPEDDDHLVQCTNRRNLRKQVISKINSMHKGMDPKLIDILKEGITAYFKGDSVSNTMLRVRGQEGYERYDLLIDEQTVIGWDNLLRGKFSKQWKIYQKAFANRIKLSNPRPYENNKRRKKRNKAKNDTAKKRNKTEEFHALFQAIVPIMHEMWTDRCVDRNTPVIGGRIVAEYEALKQQVTQLYSMKEMVLPEDETKIFNEELKDRLGGTNRQLKKWIGRWKPVIDHSMKRVKELAKENSKPIWKHFTANRPAKTTVSRKQTQQIKPKKYSNNPLTNVYTRLKKKRSSSRVLPVVKAKYKINHLISRLYNTLGKKRSTSRETTVIDTEEQIIDDRFGDEPT</sequence>
<feature type="compositionally biased region" description="Basic and acidic residues" evidence="2">
    <location>
        <begin position="76"/>
        <end position="85"/>
    </location>
</feature>
<dbReference type="GO" id="GO:0000226">
    <property type="term" value="P:microtubule cytoskeleton organization"/>
    <property type="evidence" value="ECO:0007669"/>
    <property type="project" value="TreeGrafter"/>
</dbReference>
<feature type="compositionally biased region" description="Low complexity" evidence="2">
    <location>
        <begin position="153"/>
        <end position="169"/>
    </location>
</feature>
<dbReference type="InterPro" id="IPR051483">
    <property type="entry name" value="MAP7_domain-containing"/>
</dbReference>
<dbReference type="SUPFAM" id="SSF56219">
    <property type="entry name" value="DNase I-like"/>
    <property type="match status" value="1"/>
</dbReference>
<dbReference type="InParanoid" id="A0A1E7F9F2"/>
<dbReference type="GO" id="GO:0015630">
    <property type="term" value="C:microtubule cytoskeleton"/>
    <property type="evidence" value="ECO:0007669"/>
    <property type="project" value="TreeGrafter"/>
</dbReference>
<feature type="compositionally biased region" description="Basic and acidic residues" evidence="2">
    <location>
        <begin position="32"/>
        <end position="47"/>
    </location>
</feature>
<accession>A0A1E7F9F2</accession>
<organism evidence="4 5">
    <name type="scientific">Fragilariopsis cylindrus CCMP1102</name>
    <dbReference type="NCBI Taxonomy" id="635003"/>
    <lineage>
        <taxon>Eukaryota</taxon>
        <taxon>Sar</taxon>
        <taxon>Stramenopiles</taxon>
        <taxon>Ochrophyta</taxon>
        <taxon>Bacillariophyta</taxon>
        <taxon>Bacillariophyceae</taxon>
        <taxon>Bacillariophycidae</taxon>
        <taxon>Bacillariales</taxon>
        <taxon>Bacillariaceae</taxon>
        <taxon>Fragilariopsis</taxon>
    </lineage>
</organism>
<name>A0A1E7F9F2_9STRA</name>
<feature type="region of interest" description="Disordered" evidence="2">
    <location>
        <begin position="2776"/>
        <end position="2801"/>
    </location>
</feature>
<feature type="compositionally biased region" description="Acidic residues" evidence="2">
    <location>
        <begin position="828"/>
        <end position="840"/>
    </location>
</feature>
<feature type="domain" description="RNase H type-1" evidence="3">
    <location>
        <begin position="2390"/>
        <end position="2558"/>
    </location>
</feature>
<feature type="region of interest" description="Disordered" evidence="2">
    <location>
        <begin position="616"/>
        <end position="925"/>
    </location>
</feature>
<dbReference type="PANTHER" id="PTHR15073">
    <property type="entry name" value="MICROTUBULE-ASSOCIATED PROTEIN"/>
    <property type="match status" value="1"/>
</dbReference>
<proteinExistence type="predicted"/>
<evidence type="ECO:0000256" key="2">
    <source>
        <dbReference type="SAM" id="MobiDB-lite"/>
    </source>
</evidence>
<gene>
    <name evidence="4" type="ORF">FRACYDRAFT_241320</name>
</gene>
<dbReference type="Gene3D" id="3.60.10.10">
    <property type="entry name" value="Endonuclease/exonuclease/phosphatase"/>
    <property type="match status" value="1"/>
</dbReference>
<dbReference type="KEGG" id="fcy:FRACYDRAFT_241320"/>
<feature type="compositionally biased region" description="Acidic residues" evidence="2">
    <location>
        <begin position="757"/>
        <end position="774"/>
    </location>
</feature>
<dbReference type="GO" id="GO:0003676">
    <property type="term" value="F:nucleic acid binding"/>
    <property type="evidence" value="ECO:0007669"/>
    <property type="project" value="InterPro"/>
</dbReference>
<evidence type="ECO:0000259" key="3">
    <source>
        <dbReference type="PROSITE" id="PS50879"/>
    </source>
</evidence>
<dbReference type="InterPro" id="IPR005135">
    <property type="entry name" value="Endo/exonuclease/phosphatase"/>
</dbReference>
<feature type="compositionally biased region" description="Basic and acidic residues" evidence="2">
    <location>
        <begin position="94"/>
        <end position="124"/>
    </location>
</feature>
<dbReference type="Gene3D" id="3.30.420.10">
    <property type="entry name" value="Ribonuclease H-like superfamily/Ribonuclease H"/>
    <property type="match status" value="1"/>
</dbReference>
<feature type="compositionally biased region" description="Acidic residues" evidence="2">
    <location>
        <begin position="855"/>
        <end position="876"/>
    </location>
</feature>
<feature type="region of interest" description="Disordered" evidence="2">
    <location>
        <begin position="1"/>
        <end position="192"/>
    </location>
</feature>